<dbReference type="RefSeq" id="WP_115867011.1">
    <property type="nucleotide sequence ID" value="NZ_QREG01000003.1"/>
</dbReference>
<name>A0A3D9L8C8_MARFU</name>
<dbReference type="OrthoDB" id="1494574at2"/>
<reference evidence="1 2" key="1">
    <citation type="submission" date="2018-07" db="EMBL/GenBank/DDBJ databases">
        <title>Genomic Encyclopedia of Type Strains, Phase IV (KMG-IV): sequencing the most valuable type-strain genomes for metagenomic binning, comparative biology and taxonomic classification.</title>
        <authorList>
            <person name="Goeker M."/>
        </authorList>
    </citation>
    <scope>NUCLEOTIDE SEQUENCE [LARGE SCALE GENOMIC DNA]</scope>
    <source>
        <strain evidence="1 2">DSM 4134</strain>
    </source>
</reference>
<dbReference type="EMBL" id="QREG01000003">
    <property type="protein sequence ID" value="REE01735.1"/>
    <property type="molecule type" value="Genomic_DNA"/>
</dbReference>
<organism evidence="1 2">
    <name type="scientific">Marinoscillum furvescens DSM 4134</name>
    <dbReference type="NCBI Taxonomy" id="1122208"/>
    <lineage>
        <taxon>Bacteria</taxon>
        <taxon>Pseudomonadati</taxon>
        <taxon>Bacteroidota</taxon>
        <taxon>Cytophagia</taxon>
        <taxon>Cytophagales</taxon>
        <taxon>Reichenbachiellaceae</taxon>
        <taxon>Marinoscillum</taxon>
    </lineage>
</organism>
<sequence length="156" mass="17592">MSLYSKWMVWIIGLVVLGCGEKIQDFDPNKDRLEGKIAGEAWAYRTGNLRYSTSINALTGLIVDFDVQEPCGVRLTSQPHVELRIPAQRGNYDLNSFTDNRLYLKLHHENSTKIYTATAGFVEVLAISQLEAMGFISAEFDENNKVQGSFLLRICN</sequence>
<protein>
    <submittedName>
        <fullName evidence="1">Uncharacterized protein</fullName>
    </submittedName>
</protein>
<dbReference type="Proteomes" id="UP000256779">
    <property type="component" value="Unassembled WGS sequence"/>
</dbReference>
<proteinExistence type="predicted"/>
<keyword evidence="2" id="KW-1185">Reference proteome</keyword>
<accession>A0A3D9L8C8</accession>
<comment type="caution">
    <text evidence="1">The sequence shown here is derived from an EMBL/GenBank/DDBJ whole genome shotgun (WGS) entry which is preliminary data.</text>
</comment>
<dbReference type="PROSITE" id="PS51257">
    <property type="entry name" value="PROKAR_LIPOPROTEIN"/>
    <property type="match status" value="1"/>
</dbReference>
<evidence type="ECO:0000313" key="1">
    <source>
        <dbReference type="EMBL" id="REE01735.1"/>
    </source>
</evidence>
<evidence type="ECO:0000313" key="2">
    <source>
        <dbReference type="Proteomes" id="UP000256779"/>
    </source>
</evidence>
<gene>
    <name evidence="1" type="ORF">C7460_103252</name>
</gene>
<dbReference type="AlphaFoldDB" id="A0A3D9L8C8"/>